<reference evidence="8" key="2">
    <citation type="submission" date="2008-08" db="EMBL/GenBank/DDBJ databases">
        <authorList>
            <consortium name="Diatom Consortium"/>
            <person name="Grigoriev I."/>
            <person name="Grimwood J."/>
            <person name="Kuo A."/>
            <person name="Otillar R.P."/>
            <person name="Salamov A."/>
            <person name="Detter J.C."/>
            <person name="Lindquist E."/>
            <person name="Shapiro H."/>
            <person name="Lucas S."/>
            <person name="Glavina del Rio T."/>
            <person name="Pitluck S."/>
            <person name="Rokhsar D."/>
            <person name="Bowler C."/>
        </authorList>
    </citation>
    <scope>GENOME REANNOTATION</scope>
    <source>
        <strain evidence="8">CCAP 1055/1</strain>
    </source>
</reference>
<dbReference type="GO" id="GO:0003677">
    <property type="term" value="F:DNA binding"/>
    <property type="evidence" value="ECO:0007669"/>
    <property type="project" value="UniProtKB-KW"/>
</dbReference>
<feature type="region of interest" description="Disordered" evidence="6">
    <location>
        <begin position="143"/>
        <end position="219"/>
    </location>
</feature>
<sequence length="575" mass="62484">MSASANLFPSPPPFNPLARTFAAVPPNVNGSSVTMPIETPETVATPVTVEAPLTLPDAANLSNNGSSVVSNLMRVYESLTGHGDGETDLSNSYGKGPSPSEHTPLPQGHPSNNTAIHKSSYPLHIGSNTESATWSYETTDLPYRAPTGVNGNGIRLREGSVSESSDHVTVGGRSLRKRSAPAPPDSKDGNESSSSGGGGKSSRSSKVRRKGKDTDGRWSKRFTWPEDLHRDFVSAIFDVGLKQSSPSTILETMPKHADVTSERIKSHLQKYRLHRIKSKQDFMTAYDATVRKLQKNGTGALKSLADAEVAAHLMHATVHNHPTDLDPSQLSESNDNASSKSQPHQTHPPAHNRKKGSLPHDALMLPQLTEKEKNSPLGTSMSYLMGLFFSLRQQLMAQREHAALAVAARKLSSEPVADVFSSFVHGHATGSNDSGALPSTATAVGGSSTRSNLEQSTMMKREMESQMAFQNKMRALKQQEVNKYKGDGFRMEEQHQEGLDGGELSFDKTEHPHHLATHESIVSQDYQGAGEIDGDHTRGQQQHGRNRGLSIANAEEFWNTDMVDDELFKFLMSDP</sequence>
<dbReference type="AlphaFoldDB" id="B7G3R5"/>
<keyword evidence="3" id="KW-0238">DNA-binding</keyword>
<gene>
    <name evidence="7" type="ORF">PHATRDRAFT_47256</name>
</gene>
<dbReference type="GO" id="GO:0003700">
    <property type="term" value="F:DNA-binding transcription factor activity"/>
    <property type="evidence" value="ECO:0007669"/>
    <property type="project" value="InterPro"/>
</dbReference>
<accession>B7G3R5</accession>
<evidence type="ECO:0000256" key="3">
    <source>
        <dbReference type="ARBA" id="ARBA00023125"/>
    </source>
</evidence>
<keyword evidence="4" id="KW-0804">Transcription</keyword>
<dbReference type="RefSeq" id="XP_002181659.1">
    <property type="nucleotide sequence ID" value="XM_002181623.1"/>
</dbReference>
<dbReference type="NCBIfam" id="TIGR01557">
    <property type="entry name" value="myb_SHAQKYF"/>
    <property type="match status" value="1"/>
</dbReference>
<proteinExistence type="predicted"/>
<keyword evidence="2" id="KW-0805">Transcription regulation</keyword>
<dbReference type="EMBL" id="CM000615">
    <property type="protein sequence ID" value="EEC46873.1"/>
    <property type="molecule type" value="Genomic_DNA"/>
</dbReference>
<keyword evidence="5" id="KW-0539">Nucleus</keyword>
<dbReference type="GeneID" id="7202347"/>
<dbReference type="GO" id="GO:0045893">
    <property type="term" value="P:positive regulation of DNA-templated transcription"/>
    <property type="evidence" value="ECO:0007669"/>
    <property type="project" value="InterPro"/>
</dbReference>
<feature type="region of interest" description="Disordered" evidence="6">
    <location>
        <begin position="429"/>
        <end position="454"/>
    </location>
</feature>
<evidence type="ECO:0000256" key="2">
    <source>
        <dbReference type="ARBA" id="ARBA00023015"/>
    </source>
</evidence>
<reference evidence="7 8" key="1">
    <citation type="journal article" date="2008" name="Nature">
        <title>The Phaeodactylum genome reveals the evolutionary history of diatom genomes.</title>
        <authorList>
            <person name="Bowler C."/>
            <person name="Allen A.E."/>
            <person name="Badger J.H."/>
            <person name="Grimwood J."/>
            <person name="Jabbari K."/>
            <person name="Kuo A."/>
            <person name="Maheswari U."/>
            <person name="Martens C."/>
            <person name="Maumus F."/>
            <person name="Otillar R.P."/>
            <person name="Rayko E."/>
            <person name="Salamov A."/>
            <person name="Vandepoele K."/>
            <person name="Beszteri B."/>
            <person name="Gruber A."/>
            <person name="Heijde M."/>
            <person name="Katinka M."/>
            <person name="Mock T."/>
            <person name="Valentin K."/>
            <person name="Verret F."/>
            <person name="Berges J.A."/>
            <person name="Brownlee C."/>
            <person name="Cadoret J.P."/>
            <person name="Chiovitti A."/>
            <person name="Choi C.J."/>
            <person name="Coesel S."/>
            <person name="De Martino A."/>
            <person name="Detter J.C."/>
            <person name="Durkin C."/>
            <person name="Falciatore A."/>
            <person name="Fournet J."/>
            <person name="Haruta M."/>
            <person name="Huysman M.J."/>
            <person name="Jenkins B.D."/>
            <person name="Jiroutova K."/>
            <person name="Jorgensen R.E."/>
            <person name="Joubert Y."/>
            <person name="Kaplan A."/>
            <person name="Kroger N."/>
            <person name="Kroth P.G."/>
            <person name="La Roche J."/>
            <person name="Lindquist E."/>
            <person name="Lommer M."/>
            <person name="Martin-Jezequel V."/>
            <person name="Lopez P.J."/>
            <person name="Lucas S."/>
            <person name="Mangogna M."/>
            <person name="McGinnis K."/>
            <person name="Medlin L.K."/>
            <person name="Montsant A."/>
            <person name="Oudot-Le Secq M.P."/>
            <person name="Napoli C."/>
            <person name="Obornik M."/>
            <person name="Parker M.S."/>
            <person name="Petit J.L."/>
            <person name="Porcel B.M."/>
            <person name="Poulsen N."/>
            <person name="Robison M."/>
            <person name="Rychlewski L."/>
            <person name="Rynearson T.A."/>
            <person name="Schmutz J."/>
            <person name="Shapiro H."/>
            <person name="Siaut M."/>
            <person name="Stanley M."/>
            <person name="Sussman M.R."/>
            <person name="Taylor A.R."/>
            <person name="Vardi A."/>
            <person name="von Dassow P."/>
            <person name="Vyverman W."/>
            <person name="Willis A."/>
            <person name="Wyrwicz L.S."/>
            <person name="Rokhsar D.S."/>
            <person name="Weissenbach J."/>
            <person name="Armbrust E.V."/>
            <person name="Green B.R."/>
            <person name="Van de Peer Y."/>
            <person name="Grigoriev I.V."/>
        </authorList>
    </citation>
    <scope>NUCLEOTIDE SEQUENCE [LARGE SCALE GENOMIC DNA]</scope>
    <source>
        <strain evidence="7 8">CCAP 1055/1</strain>
    </source>
</reference>
<evidence type="ECO:0000256" key="1">
    <source>
        <dbReference type="ARBA" id="ARBA00004123"/>
    </source>
</evidence>
<name>B7G3R5_PHATC</name>
<evidence type="ECO:0000256" key="4">
    <source>
        <dbReference type="ARBA" id="ARBA00023163"/>
    </source>
</evidence>
<protein>
    <submittedName>
        <fullName evidence="7">Uncharacterized protein</fullName>
    </submittedName>
</protein>
<feature type="compositionally biased region" description="Polar residues" evidence="6">
    <location>
        <begin position="326"/>
        <end position="345"/>
    </location>
</feature>
<dbReference type="InParanoid" id="B7G3R5"/>
<keyword evidence="8" id="KW-1185">Reference proteome</keyword>
<feature type="region of interest" description="Disordered" evidence="6">
    <location>
        <begin position="80"/>
        <end position="124"/>
    </location>
</feature>
<dbReference type="PaxDb" id="2850-Phatr47256"/>
<evidence type="ECO:0000313" key="7">
    <source>
        <dbReference type="EMBL" id="EEC46873.1"/>
    </source>
</evidence>
<dbReference type="HOGENOM" id="CLU_474491_0_0_1"/>
<dbReference type="OrthoDB" id="60033at2759"/>
<evidence type="ECO:0000256" key="6">
    <source>
        <dbReference type="SAM" id="MobiDB-lite"/>
    </source>
</evidence>
<comment type="subcellular location">
    <subcellularLocation>
        <location evidence="1">Nucleus</location>
    </subcellularLocation>
</comment>
<evidence type="ECO:0000313" key="8">
    <source>
        <dbReference type="Proteomes" id="UP000000759"/>
    </source>
</evidence>
<dbReference type="Gene3D" id="1.10.10.60">
    <property type="entry name" value="Homeodomain-like"/>
    <property type="match status" value="1"/>
</dbReference>
<evidence type="ECO:0000256" key="5">
    <source>
        <dbReference type="ARBA" id="ARBA00023242"/>
    </source>
</evidence>
<dbReference type="eggNOG" id="ENOG502S88Y">
    <property type="taxonomic scope" value="Eukaryota"/>
</dbReference>
<dbReference type="PANTHER" id="PTHR31312:SF1">
    <property type="entry name" value="TRANSCRIPTION ACTIVATOR GLK1"/>
    <property type="match status" value="1"/>
</dbReference>
<dbReference type="Proteomes" id="UP000000759">
    <property type="component" value="Chromosome 13"/>
</dbReference>
<dbReference type="InterPro" id="IPR044825">
    <property type="entry name" value="GLK1/2-like"/>
</dbReference>
<organism evidence="7 8">
    <name type="scientific">Phaeodactylum tricornutum (strain CCAP 1055/1)</name>
    <dbReference type="NCBI Taxonomy" id="556484"/>
    <lineage>
        <taxon>Eukaryota</taxon>
        <taxon>Sar</taxon>
        <taxon>Stramenopiles</taxon>
        <taxon>Ochrophyta</taxon>
        <taxon>Bacillariophyta</taxon>
        <taxon>Bacillariophyceae</taxon>
        <taxon>Bacillariophycidae</taxon>
        <taxon>Naviculales</taxon>
        <taxon>Phaeodactylaceae</taxon>
        <taxon>Phaeodactylum</taxon>
    </lineage>
</organism>
<dbReference type="GO" id="GO:0005634">
    <property type="term" value="C:nucleus"/>
    <property type="evidence" value="ECO:0007669"/>
    <property type="project" value="UniProtKB-SubCell"/>
</dbReference>
<dbReference type="InterPro" id="IPR009057">
    <property type="entry name" value="Homeodomain-like_sf"/>
</dbReference>
<feature type="region of interest" description="Disordered" evidence="6">
    <location>
        <begin position="319"/>
        <end position="359"/>
    </location>
</feature>
<dbReference type="InterPro" id="IPR006447">
    <property type="entry name" value="Myb_dom_plants"/>
</dbReference>
<dbReference type="SMR" id="B7G3R5"/>
<feature type="compositionally biased region" description="Basic and acidic residues" evidence="6">
    <location>
        <begin position="155"/>
        <end position="166"/>
    </location>
</feature>
<dbReference type="KEGG" id="pti:PHATRDRAFT_47256"/>
<dbReference type="PANTHER" id="PTHR31312">
    <property type="entry name" value="TRANSCRIPTION ACTIVATOR GLK1"/>
    <property type="match status" value="1"/>
</dbReference>
<dbReference type="STRING" id="556484.B7G3R5"/>
<dbReference type="SUPFAM" id="SSF46689">
    <property type="entry name" value="Homeodomain-like"/>
    <property type="match status" value="1"/>
</dbReference>